<organism evidence="2 3">
    <name type="scientific">Robertmurraya mangrovi</name>
    <dbReference type="NCBI Taxonomy" id="3098077"/>
    <lineage>
        <taxon>Bacteria</taxon>
        <taxon>Bacillati</taxon>
        <taxon>Bacillota</taxon>
        <taxon>Bacilli</taxon>
        <taxon>Bacillales</taxon>
        <taxon>Bacillaceae</taxon>
        <taxon>Robertmurraya</taxon>
    </lineage>
</organism>
<sequence>MVGTKTKIGIAVLVLLFLGIMYSLLVNQEGVDQTYLLPSGYEGCVVINYNVKGAPPLKIENNIITYKVPPNGIINTSSPSDFGWVNEKHSGAYQLRAFYVDEKGEILEELPQEKIRFGAIGASQEVGKAEKHYYYQIFGSEEVENRGCPDLIYRN</sequence>
<name>A0ABU5J0L6_9BACI</name>
<gene>
    <name evidence="2" type="ORF">SM124_14595</name>
</gene>
<evidence type="ECO:0000313" key="2">
    <source>
        <dbReference type="EMBL" id="MDZ5472944.1"/>
    </source>
</evidence>
<accession>A0ABU5J0L6</accession>
<dbReference type="RefSeq" id="WP_322447242.1">
    <property type="nucleotide sequence ID" value="NZ_JAXOFX010000009.1"/>
</dbReference>
<keyword evidence="3" id="KW-1185">Reference proteome</keyword>
<dbReference type="InterPro" id="IPR049293">
    <property type="entry name" value="DUF6843"/>
</dbReference>
<evidence type="ECO:0000259" key="1">
    <source>
        <dbReference type="Pfam" id="PF20862"/>
    </source>
</evidence>
<dbReference type="Proteomes" id="UP001290455">
    <property type="component" value="Unassembled WGS sequence"/>
</dbReference>
<comment type="caution">
    <text evidence="2">The sequence shown here is derived from an EMBL/GenBank/DDBJ whole genome shotgun (WGS) entry which is preliminary data.</text>
</comment>
<evidence type="ECO:0000313" key="3">
    <source>
        <dbReference type="Proteomes" id="UP001290455"/>
    </source>
</evidence>
<feature type="domain" description="DUF6843" evidence="1">
    <location>
        <begin position="31"/>
        <end position="134"/>
    </location>
</feature>
<reference evidence="2 3" key="1">
    <citation type="submission" date="2023-11" db="EMBL/GenBank/DDBJ databases">
        <title>Bacillus jintuensis, isolated from a mudflat on the Beibu Gulf coast.</title>
        <authorList>
            <person name="Li M."/>
        </authorList>
    </citation>
    <scope>NUCLEOTIDE SEQUENCE [LARGE SCALE GENOMIC DNA]</scope>
    <source>
        <strain evidence="2 3">31A1R</strain>
    </source>
</reference>
<dbReference type="EMBL" id="JAXOFX010000009">
    <property type="protein sequence ID" value="MDZ5472944.1"/>
    <property type="molecule type" value="Genomic_DNA"/>
</dbReference>
<protein>
    <recommendedName>
        <fullName evidence="1">DUF6843 domain-containing protein</fullName>
    </recommendedName>
</protein>
<dbReference type="Pfam" id="PF20862">
    <property type="entry name" value="DUF6843"/>
    <property type="match status" value="1"/>
</dbReference>
<proteinExistence type="predicted"/>